<sequence length="591" mass="68825">MEALKKNKYISSYEIAKIIDASTSNETIKEVLTFLLDNKNKSKIMMDLSLIRSIVNKGYHIPPASMEKLLNRMNITIYTNTADKYSFGLHGTFDWIDKLIISGYQFTDKSMFYLFDTKHKHVEEHFKNKLDINPEEVSLVLNNVKYNTELLIKVLQKTALPPVTNAMCEVLRPNTTYENTINNLKLLLITVMFEIEFNTELLLMMFPLIPMFKFNVLKNYMEKGIKEGKVTNLSDFKPLFALLSPKKKQRKAYPRGNEIVEHVISDDLDNDTTIRKIDNLCCEKTNLVINLITELNDLDNYLQSYFTKRATDNDKLTTMLEKNIICLLNLAKKYNISSYNELNDDVKTKNNELVSLLSSFSNNAITLHDLESVCLEGSYAKYKLIFDSVGTVNETCLLNATTANSLEIVKDILQTKIDIPQSVIGEIRSQEMVNTYIDFGMQVNYDVIKKLSKRNLFVSDLNKFDIAYDINIYVLYYKKASYRNKICYYDEFKKNVSMLMDIRDMINKTKKSTDETIIEQIKKNKYVDLPMYNDALRFQRDTLASYMENELKITKNVYSCLMISDYDKRMEYMDQIEDKNLVIDDKVNLFI</sequence>
<proteinExistence type="predicted"/>
<dbReference type="EMBL" id="MK071982">
    <property type="protein sequence ID" value="AYV76133.1"/>
    <property type="molecule type" value="Genomic_DNA"/>
</dbReference>
<organism evidence="1">
    <name type="scientific">Terrestrivirus sp</name>
    <dbReference type="NCBI Taxonomy" id="2487775"/>
    <lineage>
        <taxon>Viruses</taxon>
        <taxon>Varidnaviria</taxon>
        <taxon>Bamfordvirae</taxon>
        <taxon>Nucleocytoviricota</taxon>
        <taxon>Megaviricetes</taxon>
        <taxon>Imitervirales</taxon>
        <taxon>Mimiviridae</taxon>
        <taxon>Klosneuvirinae</taxon>
    </lineage>
</organism>
<gene>
    <name evidence="1" type="ORF">Terrestrivirus4_181</name>
</gene>
<evidence type="ECO:0000313" key="1">
    <source>
        <dbReference type="EMBL" id="AYV76133.1"/>
    </source>
</evidence>
<reference evidence="1" key="1">
    <citation type="submission" date="2018-10" db="EMBL/GenBank/DDBJ databases">
        <title>Hidden diversity of soil giant viruses.</title>
        <authorList>
            <person name="Schulz F."/>
            <person name="Alteio L."/>
            <person name="Goudeau D."/>
            <person name="Ryan E.M."/>
            <person name="Malmstrom R.R."/>
            <person name="Blanchard J."/>
            <person name="Woyke T."/>
        </authorList>
    </citation>
    <scope>NUCLEOTIDE SEQUENCE</scope>
    <source>
        <strain evidence="1">TEV1</strain>
    </source>
</reference>
<accession>A0A3G4ZRB4</accession>
<name>A0A3G4ZRB4_9VIRU</name>
<protein>
    <submittedName>
        <fullName evidence="1">Uncharacterized protein</fullName>
    </submittedName>
</protein>